<dbReference type="GO" id="GO:0020037">
    <property type="term" value="F:heme binding"/>
    <property type="evidence" value="ECO:0007669"/>
    <property type="project" value="InterPro"/>
</dbReference>
<sequence length="91" mass="10769">MKQWFCELALNVIFHIVAGKKDFGGDATNNDKEAQKYIKTIRKFLRLIGTYTVADDIPLLRWFDFGGYEKDMKTNFQRIGLFNRRMVRRTS</sequence>
<reference evidence="7 8" key="1">
    <citation type="submission" date="2024-03" db="EMBL/GenBank/DDBJ databases">
        <authorList>
            <person name="Martinez-Hernandez J."/>
        </authorList>
    </citation>
    <scope>NUCLEOTIDE SEQUENCE [LARGE SCALE GENOMIC DNA]</scope>
</reference>
<evidence type="ECO:0000256" key="2">
    <source>
        <dbReference type="ARBA" id="ARBA00022723"/>
    </source>
</evidence>
<evidence type="ECO:0000313" key="8">
    <source>
        <dbReference type="Proteomes" id="UP001497480"/>
    </source>
</evidence>
<dbReference type="GO" id="GO:0005506">
    <property type="term" value="F:iron ion binding"/>
    <property type="evidence" value="ECO:0007669"/>
    <property type="project" value="InterPro"/>
</dbReference>
<evidence type="ECO:0000256" key="1">
    <source>
        <dbReference type="ARBA" id="ARBA00022617"/>
    </source>
</evidence>
<dbReference type="Gene3D" id="1.10.630.10">
    <property type="entry name" value="Cytochrome P450"/>
    <property type="match status" value="1"/>
</dbReference>
<keyword evidence="2" id="KW-0479">Metal-binding</keyword>
<feature type="signal peptide" evidence="6">
    <location>
        <begin position="1"/>
        <end position="19"/>
    </location>
</feature>
<name>A0AAV1WGT1_LUPLU</name>
<keyword evidence="3" id="KW-0560">Oxidoreductase</keyword>
<evidence type="ECO:0000256" key="6">
    <source>
        <dbReference type="SAM" id="SignalP"/>
    </source>
</evidence>
<dbReference type="InterPro" id="IPR050651">
    <property type="entry name" value="Plant_Cytochrome_P450_Monoox"/>
</dbReference>
<evidence type="ECO:0000256" key="3">
    <source>
        <dbReference type="ARBA" id="ARBA00023002"/>
    </source>
</evidence>
<organism evidence="7 8">
    <name type="scientific">Lupinus luteus</name>
    <name type="common">European yellow lupine</name>
    <dbReference type="NCBI Taxonomy" id="3873"/>
    <lineage>
        <taxon>Eukaryota</taxon>
        <taxon>Viridiplantae</taxon>
        <taxon>Streptophyta</taxon>
        <taxon>Embryophyta</taxon>
        <taxon>Tracheophyta</taxon>
        <taxon>Spermatophyta</taxon>
        <taxon>Magnoliopsida</taxon>
        <taxon>eudicotyledons</taxon>
        <taxon>Gunneridae</taxon>
        <taxon>Pentapetalae</taxon>
        <taxon>rosids</taxon>
        <taxon>fabids</taxon>
        <taxon>Fabales</taxon>
        <taxon>Fabaceae</taxon>
        <taxon>Papilionoideae</taxon>
        <taxon>50 kb inversion clade</taxon>
        <taxon>genistoids sensu lato</taxon>
        <taxon>core genistoids</taxon>
        <taxon>Genisteae</taxon>
        <taxon>Lupinus</taxon>
    </lineage>
</organism>
<keyword evidence="8" id="KW-1185">Reference proteome</keyword>
<keyword evidence="4" id="KW-0408">Iron</keyword>
<dbReference type="GO" id="GO:0004497">
    <property type="term" value="F:monooxygenase activity"/>
    <property type="evidence" value="ECO:0007669"/>
    <property type="project" value="UniProtKB-KW"/>
</dbReference>
<dbReference type="InterPro" id="IPR036396">
    <property type="entry name" value="Cyt_P450_sf"/>
</dbReference>
<keyword evidence="1" id="KW-0349">Heme</keyword>
<dbReference type="GO" id="GO:0016705">
    <property type="term" value="F:oxidoreductase activity, acting on paired donors, with incorporation or reduction of molecular oxygen"/>
    <property type="evidence" value="ECO:0007669"/>
    <property type="project" value="InterPro"/>
</dbReference>
<dbReference type="EMBL" id="CAXHTB010000006">
    <property type="protein sequence ID" value="CAL0308347.1"/>
    <property type="molecule type" value="Genomic_DNA"/>
</dbReference>
<protein>
    <submittedName>
        <fullName evidence="7">Uncharacterized protein</fullName>
    </submittedName>
</protein>
<accession>A0AAV1WGT1</accession>
<dbReference type="AlphaFoldDB" id="A0AAV1WGT1"/>
<dbReference type="Proteomes" id="UP001497480">
    <property type="component" value="Unassembled WGS sequence"/>
</dbReference>
<keyword evidence="5" id="KW-0503">Monooxygenase</keyword>
<evidence type="ECO:0000256" key="5">
    <source>
        <dbReference type="ARBA" id="ARBA00023033"/>
    </source>
</evidence>
<dbReference type="PANTHER" id="PTHR47947:SF49">
    <property type="entry name" value="CYTOCHROME P450 FAMILY PROTEIN"/>
    <property type="match status" value="1"/>
</dbReference>
<gene>
    <name evidence="7" type="ORF">LLUT_LOCUS9407</name>
</gene>
<evidence type="ECO:0000256" key="4">
    <source>
        <dbReference type="ARBA" id="ARBA00023004"/>
    </source>
</evidence>
<proteinExistence type="predicted"/>
<evidence type="ECO:0000313" key="7">
    <source>
        <dbReference type="EMBL" id="CAL0308347.1"/>
    </source>
</evidence>
<feature type="chain" id="PRO_5043550467" evidence="6">
    <location>
        <begin position="20"/>
        <end position="91"/>
    </location>
</feature>
<keyword evidence="6" id="KW-0732">Signal</keyword>
<comment type="caution">
    <text evidence="7">The sequence shown here is derived from an EMBL/GenBank/DDBJ whole genome shotgun (WGS) entry which is preliminary data.</text>
</comment>
<dbReference type="PANTHER" id="PTHR47947">
    <property type="entry name" value="CYTOCHROME P450 82C3-RELATED"/>
    <property type="match status" value="1"/>
</dbReference>
<dbReference type="SUPFAM" id="SSF48264">
    <property type="entry name" value="Cytochrome P450"/>
    <property type="match status" value="1"/>
</dbReference>